<feature type="compositionally biased region" description="Basic and acidic residues" evidence="1">
    <location>
        <begin position="125"/>
        <end position="141"/>
    </location>
</feature>
<protein>
    <submittedName>
        <fullName evidence="2">Uncharacterized protein</fullName>
    </submittedName>
</protein>
<dbReference type="Proteomes" id="UP001152799">
    <property type="component" value="Chromosome 3"/>
</dbReference>
<reference evidence="2" key="1">
    <citation type="submission" date="2022-01" db="EMBL/GenBank/DDBJ databases">
        <authorList>
            <person name="King R."/>
        </authorList>
    </citation>
    <scope>NUCLEOTIDE SEQUENCE</scope>
</reference>
<evidence type="ECO:0000313" key="2">
    <source>
        <dbReference type="EMBL" id="CAG9765697.1"/>
    </source>
</evidence>
<dbReference type="OrthoDB" id="6784142at2759"/>
<evidence type="ECO:0000256" key="1">
    <source>
        <dbReference type="SAM" id="MobiDB-lite"/>
    </source>
</evidence>
<feature type="compositionally biased region" description="Low complexity" evidence="1">
    <location>
        <begin position="90"/>
        <end position="103"/>
    </location>
</feature>
<proteinExistence type="predicted"/>
<feature type="compositionally biased region" description="Basic and acidic residues" evidence="1">
    <location>
        <begin position="229"/>
        <end position="242"/>
    </location>
</feature>
<name>A0A9N9MIW0_9CUCU</name>
<gene>
    <name evidence="2" type="ORF">CEUTPL_LOCUS6302</name>
</gene>
<dbReference type="EMBL" id="OU892279">
    <property type="protein sequence ID" value="CAG9765697.1"/>
    <property type="molecule type" value="Genomic_DNA"/>
</dbReference>
<organism evidence="2 3">
    <name type="scientific">Ceutorhynchus assimilis</name>
    <name type="common">cabbage seed weevil</name>
    <dbReference type="NCBI Taxonomy" id="467358"/>
    <lineage>
        <taxon>Eukaryota</taxon>
        <taxon>Metazoa</taxon>
        <taxon>Ecdysozoa</taxon>
        <taxon>Arthropoda</taxon>
        <taxon>Hexapoda</taxon>
        <taxon>Insecta</taxon>
        <taxon>Pterygota</taxon>
        <taxon>Neoptera</taxon>
        <taxon>Endopterygota</taxon>
        <taxon>Coleoptera</taxon>
        <taxon>Polyphaga</taxon>
        <taxon>Cucujiformia</taxon>
        <taxon>Curculionidae</taxon>
        <taxon>Ceutorhynchinae</taxon>
        <taxon>Ceutorhynchus</taxon>
    </lineage>
</organism>
<feature type="compositionally biased region" description="Acidic residues" evidence="1">
    <location>
        <begin position="213"/>
        <end position="228"/>
    </location>
</feature>
<keyword evidence="3" id="KW-1185">Reference proteome</keyword>
<evidence type="ECO:0000313" key="3">
    <source>
        <dbReference type="Proteomes" id="UP001152799"/>
    </source>
</evidence>
<feature type="compositionally biased region" description="Basic and acidic residues" evidence="1">
    <location>
        <begin position="79"/>
        <end position="89"/>
    </location>
</feature>
<sequence length="568" mass="63719">MSNGRHICVCGREHGKGPVVISITTCKHKDSKNGGESVHVSFPPKATDTKSTTLRTTADDRRNSSVRLGAIKMSSTEGEGERPEEDKETAPTATDTKSTSKTTIDGRRKSSVPSGAIEMSSTEGQGERPEEDKETEPKATDAKSTSKTTVDDRRKSSVPSGAIEMSSTEGEGEHPEEDEETEPKATDTKSASKTTVDDRRKSSVPSGAIEMSSTEDEGERPEEDEETDSFLKDGGELDKEYGDPVATSTPENGRSKEDVKTIESTPQDEASIYVPANEELLDETQKYETPPESITDVEEPQNEQPQNTIVDEPTEEADENPNDVNIMMVTETAVNTMPFLDNMFKFRQGYGSKSMPSFDIERKDENSDCTVEIFIFEKHVKDCRRTKMLEIINDNSFHDGDSWIENIGRISFPTGGDEFRSNQSSRITLTSEDSQNNRSDSAKNLTHYEKVLKMLEVYLRNRQYNEALNNRGPFDIQFKKNTTMDNKESTKSIVEELHDNTVKTDKSAQFGGVHTVVREREAIRPKKWYDGFLVCFGIRSPKDVHDIEDLDNQLRRESSFLMTRYLRI</sequence>
<feature type="region of interest" description="Disordered" evidence="1">
    <location>
        <begin position="28"/>
        <end position="320"/>
    </location>
</feature>
<accession>A0A9N9MIW0</accession>
<dbReference type="AlphaFoldDB" id="A0A9N9MIW0"/>